<evidence type="ECO:0000256" key="6">
    <source>
        <dbReference type="ARBA" id="ARBA00022989"/>
    </source>
</evidence>
<evidence type="ECO:0000256" key="8">
    <source>
        <dbReference type="ARBA" id="ARBA00023136"/>
    </source>
</evidence>
<evidence type="ECO:0000256" key="3">
    <source>
        <dbReference type="ARBA" id="ARBA00022547"/>
    </source>
</evidence>
<keyword evidence="5 13" id="KW-0375">Hydrogen ion transport</keyword>
<dbReference type="GO" id="GO:0005886">
    <property type="term" value="C:plasma membrane"/>
    <property type="evidence" value="ECO:0007669"/>
    <property type="project" value="UniProtKB-SubCell"/>
</dbReference>
<dbReference type="AlphaFoldDB" id="A0A5B9E6M5"/>
<dbReference type="InterPro" id="IPR050059">
    <property type="entry name" value="ATP_synthase_B_chain"/>
</dbReference>
<dbReference type="GO" id="GO:0046961">
    <property type="term" value="F:proton-transporting ATPase activity, rotational mechanism"/>
    <property type="evidence" value="ECO:0007669"/>
    <property type="project" value="TreeGrafter"/>
</dbReference>
<dbReference type="HAMAP" id="MF_01398">
    <property type="entry name" value="ATP_synth_b_bprime"/>
    <property type="match status" value="1"/>
</dbReference>
<protein>
    <recommendedName>
        <fullName evidence="13">ATP synthase subunit b</fullName>
    </recommendedName>
    <alternativeName>
        <fullName evidence="13">ATP synthase F(0) sector subunit b</fullName>
    </alternativeName>
    <alternativeName>
        <fullName evidence="13">ATPase subunit I</fullName>
    </alternativeName>
    <alternativeName>
        <fullName evidence="13">F-type ATPase subunit b</fullName>
        <shortName evidence="13">F-ATPase subunit b</shortName>
    </alternativeName>
</protein>
<keyword evidence="9 13" id="KW-0066">ATP synthesis</keyword>
<feature type="region of interest" description="Disordered" evidence="15">
    <location>
        <begin position="44"/>
        <end position="63"/>
    </location>
</feature>
<dbReference type="KEGG" id="talb:FTW19_06470"/>
<keyword evidence="2 13" id="KW-0813">Transport</keyword>
<dbReference type="GO" id="GO:0046933">
    <property type="term" value="F:proton-transporting ATP synthase activity, rotational mechanism"/>
    <property type="evidence" value="ECO:0007669"/>
    <property type="project" value="UniProtKB-UniRule"/>
</dbReference>
<dbReference type="GO" id="GO:0012505">
    <property type="term" value="C:endomembrane system"/>
    <property type="evidence" value="ECO:0007669"/>
    <property type="project" value="UniProtKB-SubCell"/>
</dbReference>
<evidence type="ECO:0000313" key="17">
    <source>
        <dbReference type="Proteomes" id="UP000321820"/>
    </source>
</evidence>
<name>A0A5B9E6M5_9BACT</name>
<comment type="function">
    <text evidence="10 13">F(1)F(0) ATP synthase produces ATP from ADP in the presence of a proton or sodium gradient. F-type ATPases consist of two structural domains, F(1) containing the extramembraneous catalytic core and F(0) containing the membrane proton channel, linked together by a central stalk and a peripheral stalk. During catalysis, ATP synthesis in the catalytic domain of F(1) is coupled via a rotary mechanism of the central stalk subunits to proton translocation.</text>
</comment>
<dbReference type="Proteomes" id="UP000321820">
    <property type="component" value="Chromosome"/>
</dbReference>
<keyword evidence="3 13" id="KW-0138">CF(0)</keyword>
<evidence type="ECO:0000256" key="1">
    <source>
        <dbReference type="ARBA" id="ARBA00005513"/>
    </source>
</evidence>
<dbReference type="CDD" id="cd06503">
    <property type="entry name" value="ATP-synt_Fo_b"/>
    <property type="match status" value="1"/>
</dbReference>
<evidence type="ECO:0000256" key="5">
    <source>
        <dbReference type="ARBA" id="ARBA00022781"/>
    </source>
</evidence>
<dbReference type="Pfam" id="PF00430">
    <property type="entry name" value="ATP-synt_B"/>
    <property type="match status" value="1"/>
</dbReference>
<dbReference type="PANTHER" id="PTHR33445:SF2">
    <property type="entry name" value="ATP SYNTHASE SUBUNIT B', CHLOROPLASTIC"/>
    <property type="match status" value="1"/>
</dbReference>
<comment type="function">
    <text evidence="11">Component of the F(0) channel, it forms part of the peripheral stalk, linking F(1) to F(0). The b'-subunit is a diverged and duplicated form of b found in plants and photosynthetic bacteria.</text>
</comment>
<proteinExistence type="inferred from homology"/>
<reference evidence="16 17" key="1">
    <citation type="submission" date="2019-08" db="EMBL/GenBank/DDBJ databases">
        <title>Complete genome sequence of Terriglobus albidus strain ORNL.</title>
        <authorList>
            <person name="Podar M."/>
        </authorList>
    </citation>
    <scope>NUCLEOTIDE SEQUENCE [LARGE SCALE GENOMIC DNA]</scope>
    <source>
        <strain evidence="16 17">ORNL</strain>
    </source>
</reference>
<gene>
    <name evidence="13" type="primary">atpF</name>
    <name evidence="16" type="ORF">FTW19_06470</name>
</gene>
<keyword evidence="13" id="KW-1003">Cell membrane</keyword>
<dbReference type="GO" id="GO:0045259">
    <property type="term" value="C:proton-transporting ATP synthase complex"/>
    <property type="evidence" value="ECO:0007669"/>
    <property type="project" value="UniProtKB-KW"/>
</dbReference>
<comment type="similarity">
    <text evidence="1 13 14">Belongs to the ATPase B chain family.</text>
</comment>
<sequence>MNEILATLSELVLGSVPTIVLFTLVVIAYSVLVRRPLEKTLSERRARTSGAMEQAKSAVASAESKTSEYEERLRIARAEIFEARQKRVQQFNAEREAILAEAREQAQTRVTAARQQVEQSLTEAKKQIEVASEQLSAQVLKAILPAEVLAGGAQ</sequence>
<evidence type="ECO:0000256" key="7">
    <source>
        <dbReference type="ARBA" id="ARBA00023065"/>
    </source>
</evidence>
<keyword evidence="4 13" id="KW-0812">Transmembrane</keyword>
<evidence type="ECO:0000256" key="15">
    <source>
        <dbReference type="SAM" id="MobiDB-lite"/>
    </source>
</evidence>
<dbReference type="InterPro" id="IPR002146">
    <property type="entry name" value="ATP_synth_b/b'su_bac/chlpt"/>
</dbReference>
<evidence type="ECO:0000256" key="9">
    <source>
        <dbReference type="ARBA" id="ARBA00023310"/>
    </source>
</evidence>
<evidence type="ECO:0000256" key="4">
    <source>
        <dbReference type="ARBA" id="ARBA00022692"/>
    </source>
</evidence>
<evidence type="ECO:0000313" key="16">
    <source>
        <dbReference type="EMBL" id="QEE27668.1"/>
    </source>
</evidence>
<dbReference type="EMBL" id="CP042806">
    <property type="protein sequence ID" value="QEE27668.1"/>
    <property type="molecule type" value="Genomic_DNA"/>
</dbReference>
<keyword evidence="6 13" id="KW-1133">Transmembrane helix</keyword>
<dbReference type="PANTHER" id="PTHR33445">
    <property type="entry name" value="ATP SYNTHASE SUBUNIT B', CHLOROPLASTIC"/>
    <property type="match status" value="1"/>
</dbReference>
<keyword evidence="8 13" id="KW-0472">Membrane</keyword>
<keyword evidence="7 13" id="KW-0406">Ion transport</keyword>
<dbReference type="OrthoDB" id="122870at2"/>
<evidence type="ECO:0000256" key="13">
    <source>
        <dbReference type="HAMAP-Rule" id="MF_01398"/>
    </source>
</evidence>
<feature type="transmembrane region" description="Helical" evidence="13">
    <location>
        <begin position="12"/>
        <end position="32"/>
    </location>
</feature>
<accession>A0A5B9E6M5</accession>
<comment type="subcellular location">
    <subcellularLocation>
        <location evidence="13">Cell membrane</location>
        <topology evidence="13">Single-pass membrane protein</topology>
    </subcellularLocation>
    <subcellularLocation>
        <location evidence="12">Endomembrane system</location>
        <topology evidence="12">Single-pass membrane protein</topology>
    </subcellularLocation>
</comment>
<evidence type="ECO:0000256" key="11">
    <source>
        <dbReference type="ARBA" id="ARBA00025614"/>
    </source>
</evidence>
<evidence type="ECO:0000256" key="2">
    <source>
        <dbReference type="ARBA" id="ARBA00022448"/>
    </source>
</evidence>
<comment type="subunit">
    <text evidence="13">F-type ATPases have 2 components, F(1) - the catalytic core - and F(0) - the membrane proton channel. F(1) has five subunits: alpha(3), beta(3), gamma(1), delta(1), epsilon(1). F(0) has three main subunits: a(1), b(2) and c(10-14). The alpha and beta chains form an alternating ring which encloses part of the gamma chain. F(1) is attached to F(0) by a central stalk formed by the gamma and epsilon chains, while a peripheral stalk is formed by the delta and b chains.</text>
</comment>
<evidence type="ECO:0000256" key="10">
    <source>
        <dbReference type="ARBA" id="ARBA00025198"/>
    </source>
</evidence>
<keyword evidence="17" id="KW-1185">Reference proteome</keyword>
<evidence type="ECO:0000256" key="14">
    <source>
        <dbReference type="RuleBase" id="RU003848"/>
    </source>
</evidence>
<organism evidence="16 17">
    <name type="scientific">Terriglobus albidus</name>
    <dbReference type="NCBI Taxonomy" id="1592106"/>
    <lineage>
        <taxon>Bacteria</taxon>
        <taxon>Pseudomonadati</taxon>
        <taxon>Acidobacteriota</taxon>
        <taxon>Terriglobia</taxon>
        <taxon>Terriglobales</taxon>
        <taxon>Acidobacteriaceae</taxon>
        <taxon>Terriglobus</taxon>
    </lineage>
</organism>
<evidence type="ECO:0000256" key="12">
    <source>
        <dbReference type="ARBA" id="ARBA00037847"/>
    </source>
</evidence>
<dbReference type="RefSeq" id="WP_147646859.1">
    <property type="nucleotide sequence ID" value="NZ_CP042806.1"/>
</dbReference>